<reference evidence="6 7" key="1">
    <citation type="submission" date="2020-07" db="EMBL/GenBank/DDBJ databases">
        <title>Luteimonas sp. SJ-92.</title>
        <authorList>
            <person name="Huang X.-X."/>
            <person name="Xu L."/>
            <person name="Sun J.-Q."/>
        </authorList>
    </citation>
    <scope>NUCLEOTIDE SEQUENCE [LARGE SCALE GENOMIC DNA]</scope>
    <source>
        <strain evidence="6 7">SJ-92</strain>
    </source>
</reference>
<dbReference type="PANTHER" id="PTHR10429:SF0">
    <property type="entry name" value="DNA-3-METHYLADENINE GLYCOSYLASE"/>
    <property type="match status" value="1"/>
</dbReference>
<dbReference type="SUPFAM" id="SSF50486">
    <property type="entry name" value="FMT C-terminal domain-like"/>
    <property type="match status" value="1"/>
</dbReference>
<dbReference type="InterPro" id="IPR036995">
    <property type="entry name" value="MPG_sf"/>
</dbReference>
<keyword evidence="4 5" id="KW-0234">DNA repair</keyword>
<dbReference type="FunFam" id="3.10.300.10:FF:000001">
    <property type="entry name" value="Putative 3-methyladenine DNA glycosylase"/>
    <property type="match status" value="1"/>
</dbReference>
<evidence type="ECO:0000256" key="1">
    <source>
        <dbReference type="ARBA" id="ARBA00009232"/>
    </source>
</evidence>
<dbReference type="CDD" id="cd00540">
    <property type="entry name" value="AAG"/>
    <property type="match status" value="1"/>
</dbReference>
<dbReference type="PANTHER" id="PTHR10429">
    <property type="entry name" value="DNA-3-METHYLADENINE GLYCOSYLASE"/>
    <property type="match status" value="1"/>
</dbReference>
<keyword evidence="7" id="KW-1185">Reference proteome</keyword>
<evidence type="ECO:0000256" key="4">
    <source>
        <dbReference type="ARBA" id="ARBA00023204"/>
    </source>
</evidence>
<evidence type="ECO:0000256" key="5">
    <source>
        <dbReference type="HAMAP-Rule" id="MF_00527"/>
    </source>
</evidence>
<dbReference type="Gene3D" id="3.10.300.10">
    <property type="entry name" value="Methylpurine-DNA glycosylase (MPG)"/>
    <property type="match status" value="1"/>
</dbReference>
<dbReference type="EMBL" id="JACCKA010000091">
    <property type="protein sequence ID" value="NZA28255.1"/>
    <property type="molecule type" value="Genomic_DNA"/>
</dbReference>
<dbReference type="GO" id="GO:0003905">
    <property type="term" value="F:alkylbase DNA N-glycosylase activity"/>
    <property type="evidence" value="ECO:0007669"/>
    <property type="project" value="InterPro"/>
</dbReference>
<dbReference type="InterPro" id="IPR003180">
    <property type="entry name" value="MPG"/>
</dbReference>
<organism evidence="6 7">
    <name type="scientific">Luteimonas salinisoli</name>
    <dbReference type="NCBI Taxonomy" id="2752307"/>
    <lineage>
        <taxon>Bacteria</taxon>
        <taxon>Pseudomonadati</taxon>
        <taxon>Pseudomonadota</taxon>
        <taxon>Gammaproteobacteria</taxon>
        <taxon>Lysobacterales</taxon>
        <taxon>Lysobacteraceae</taxon>
        <taxon>Luteimonas</taxon>
    </lineage>
</organism>
<sequence length="178" mass="19322">MPRAFFDRDVLEVAPELVHRVFAVADGRAGRIVEVEAYRGADDPAAHSFRGRTARNATMFGPPGHLYVYLSYGLHWCCNATCGNGAGVLIRAVRPLAGIEAMRAARGRPRREIDLANGPGKVGQAFGIDRGHDGEDLVAGSRVAILDDGHRDTRPLLVTPRIGISKAADFPWRWVAPD</sequence>
<dbReference type="HAMAP" id="MF_00527">
    <property type="entry name" value="3MGH"/>
    <property type="match status" value="1"/>
</dbReference>
<dbReference type="AlphaFoldDB" id="A0A853JHA1"/>
<evidence type="ECO:0000256" key="2">
    <source>
        <dbReference type="ARBA" id="ARBA00022763"/>
    </source>
</evidence>
<evidence type="ECO:0000313" key="7">
    <source>
        <dbReference type="Proteomes" id="UP000578091"/>
    </source>
</evidence>
<gene>
    <name evidence="6" type="ORF">H0E84_17915</name>
</gene>
<keyword evidence="3 5" id="KW-0378">Hydrolase</keyword>
<comment type="caution">
    <text evidence="6">The sequence shown here is derived from an EMBL/GenBank/DDBJ whole genome shotgun (WGS) entry which is preliminary data.</text>
</comment>
<dbReference type="Pfam" id="PF02245">
    <property type="entry name" value="Pur_DNA_glyco"/>
    <property type="match status" value="1"/>
</dbReference>
<dbReference type="GO" id="GO:0006284">
    <property type="term" value="P:base-excision repair"/>
    <property type="evidence" value="ECO:0007669"/>
    <property type="project" value="InterPro"/>
</dbReference>
<keyword evidence="2 5" id="KW-0227">DNA damage</keyword>
<evidence type="ECO:0000256" key="3">
    <source>
        <dbReference type="ARBA" id="ARBA00022801"/>
    </source>
</evidence>
<dbReference type="GO" id="GO:0003677">
    <property type="term" value="F:DNA binding"/>
    <property type="evidence" value="ECO:0007669"/>
    <property type="project" value="InterPro"/>
</dbReference>
<keyword evidence="6" id="KW-0326">Glycosidase</keyword>
<protein>
    <recommendedName>
        <fullName evidence="5">Putative 3-methyladenine DNA glycosylase</fullName>
        <ecNumber evidence="5">3.2.2.-</ecNumber>
    </recommendedName>
</protein>
<proteinExistence type="inferred from homology"/>
<dbReference type="EC" id="3.2.2.-" evidence="5"/>
<dbReference type="InterPro" id="IPR011034">
    <property type="entry name" value="Formyl_transferase-like_C_sf"/>
</dbReference>
<dbReference type="Proteomes" id="UP000578091">
    <property type="component" value="Unassembled WGS sequence"/>
</dbReference>
<evidence type="ECO:0000313" key="6">
    <source>
        <dbReference type="EMBL" id="NZA28255.1"/>
    </source>
</evidence>
<dbReference type="NCBIfam" id="TIGR00567">
    <property type="entry name" value="3mg"/>
    <property type="match status" value="1"/>
</dbReference>
<name>A0A853JHA1_9GAMM</name>
<dbReference type="NCBIfam" id="NF002003">
    <property type="entry name" value="PRK00802.1-3"/>
    <property type="match status" value="1"/>
</dbReference>
<accession>A0A853JHA1</accession>
<comment type="similarity">
    <text evidence="1 5">Belongs to the DNA glycosylase MPG family.</text>
</comment>